<dbReference type="InterPro" id="IPR028082">
    <property type="entry name" value="Peripla_BP_I"/>
</dbReference>
<dbReference type="CDD" id="cd06309">
    <property type="entry name" value="PBP1_galactofuranose_YtfQ-like"/>
    <property type="match status" value="1"/>
</dbReference>
<reference evidence="5" key="1">
    <citation type="submission" date="2020-10" db="EMBL/GenBank/DDBJ databases">
        <title>Taxonomic study of unclassified bacteria belonging to the class Ktedonobacteria.</title>
        <authorList>
            <person name="Yabe S."/>
            <person name="Wang C.M."/>
            <person name="Zheng Y."/>
            <person name="Sakai Y."/>
            <person name="Cavaletti L."/>
            <person name="Monciardini P."/>
            <person name="Donadio S."/>
        </authorList>
    </citation>
    <scope>NUCLEOTIDE SEQUENCE</scope>
    <source>
        <strain evidence="5">ID150040</strain>
    </source>
</reference>
<dbReference type="PANTHER" id="PTHR46847:SF3">
    <property type="entry name" value="GALACTOFURANOSE-BINDING PROTEIN YTFQ"/>
    <property type="match status" value="1"/>
</dbReference>
<protein>
    <submittedName>
        <fullName evidence="5">Sugar ABC transporter substrate-binding protein</fullName>
    </submittedName>
</protein>
<evidence type="ECO:0000256" key="3">
    <source>
        <dbReference type="ARBA" id="ARBA00022729"/>
    </source>
</evidence>
<keyword evidence="6" id="KW-1185">Reference proteome</keyword>
<dbReference type="InterPro" id="IPR025997">
    <property type="entry name" value="SBP_2_dom"/>
</dbReference>
<dbReference type="Proteomes" id="UP000597444">
    <property type="component" value="Unassembled WGS sequence"/>
</dbReference>
<dbReference type="Gene3D" id="3.40.50.2300">
    <property type="match status" value="2"/>
</dbReference>
<keyword evidence="3" id="KW-0732">Signal</keyword>
<evidence type="ECO:0000313" key="6">
    <source>
        <dbReference type="Proteomes" id="UP000597444"/>
    </source>
</evidence>
<name>A0A8J3IM94_9CHLR</name>
<gene>
    <name evidence="5" type="ORF">KSF_072140</name>
</gene>
<evidence type="ECO:0000259" key="4">
    <source>
        <dbReference type="Pfam" id="PF13407"/>
    </source>
</evidence>
<dbReference type="SUPFAM" id="SSF53822">
    <property type="entry name" value="Periplasmic binding protein-like I"/>
    <property type="match status" value="1"/>
</dbReference>
<proteinExistence type="inferred from homology"/>
<evidence type="ECO:0000313" key="5">
    <source>
        <dbReference type="EMBL" id="GHO97166.1"/>
    </source>
</evidence>
<organism evidence="5 6">
    <name type="scientific">Reticulibacter mediterranei</name>
    <dbReference type="NCBI Taxonomy" id="2778369"/>
    <lineage>
        <taxon>Bacteria</taxon>
        <taxon>Bacillati</taxon>
        <taxon>Chloroflexota</taxon>
        <taxon>Ktedonobacteria</taxon>
        <taxon>Ktedonobacterales</taxon>
        <taxon>Reticulibacteraceae</taxon>
        <taxon>Reticulibacter</taxon>
    </lineage>
</organism>
<dbReference type="GO" id="GO:0030313">
    <property type="term" value="C:cell envelope"/>
    <property type="evidence" value="ECO:0007669"/>
    <property type="project" value="UniProtKB-SubCell"/>
</dbReference>
<dbReference type="PANTHER" id="PTHR46847">
    <property type="entry name" value="D-ALLOSE-BINDING PERIPLASMIC PROTEIN-RELATED"/>
    <property type="match status" value="1"/>
</dbReference>
<dbReference type="RefSeq" id="WP_220207745.1">
    <property type="nucleotide sequence ID" value="NZ_BNJK01000001.1"/>
</dbReference>
<accession>A0A8J3IM94</accession>
<dbReference type="AlphaFoldDB" id="A0A8J3IM94"/>
<dbReference type="EMBL" id="BNJK01000001">
    <property type="protein sequence ID" value="GHO97166.1"/>
    <property type="molecule type" value="Genomic_DNA"/>
</dbReference>
<comment type="caution">
    <text evidence="5">The sequence shown here is derived from an EMBL/GenBank/DDBJ whole genome shotgun (WGS) entry which is preliminary data.</text>
</comment>
<comment type="subcellular location">
    <subcellularLocation>
        <location evidence="1">Cell envelope</location>
    </subcellularLocation>
</comment>
<comment type="similarity">
    <text evidence="2">Belongs to the bacterial solute-binding protein 2 family.</text>
</comment>
<sequence length="343" mass="36103">MNIAVISILGLILTACGGSSGGSTTGSTTSSDCVPGSNTKFVKITHPVKKVGWSQNALDGAWRNAEEQSVQDAAKAHGYQLLRTNANNSDVQQVQDIENLINAHPDVLLIDPHTEDSEVKPLLDARKQCIPVIVVDRDVNESQATPGRDFATFVGSDFQKQGALAADALIEALGGPNTNATIVELTGTTGSSPAILRGGGFDGELSTKAPNIKIVAEQTANFSRATGQQVMATLIQQFPNIKGVFAHNDEMAIGAITALKAAGKHPGQDIKVVSIDGTKDATNLVLSGEEYAVVQSNPRLGALVFQTLDKYVKGEDLPAWVVQPDKVFKKADGTAAAYLPEAF</sequence>
<dbReference type="Pfam" id="PF13407">
    <property type="entry name" value="Peripla_BP_4"/>
    <property type="match status" value="1"/>
</dbReference>
<feature type="domain" description="Periplasmic binding protein" evidence="4">
    <location>
        <begin position="52"/>
        <end position="315"/>
    </location>
</feature>
<evidence type="ECO:0000256" key="1">
    <source>
        <dbReference type="ARBA" id="ARBA00004196"/>
    </source>
</evidence>
<evidence type="ECO:0000256" key="2">
    <source>
        <dbReference type="ARBA" id="ARBA00007639"/>
    </source>
</evidence>
<dbReference type="GO" id="GO:0030246">
    <property type="term" value="F:carbohydrate binding"/>
    <property type="evidence" value="ECO:0007669"/>
    <property type="project" value="UniProtKB-ARBA"/>
</dbReference>